<dbReference type="EMBL" id="BT085324">
    <property type="protein sequence ID" value="ACR35677.1"/>
    <property type="molecule type" value="mRNA"/>
</dbReference>
<reference evidence="1" key="1">
    <citation type="journal article" date="2009" name="PLoS Genet.">
        <title>Sequencing, mapping, and analysis of 27,455 maize full-length cDNAs.</title>
        <authorList>
            <person name="Soderlund C."/>
            <person name="Descour A."/>
            <person name="Kudrna D."/>
            <person name="Bomhoff M."/>
            <person name="Boyd L."/>
            <person name="Currie J."/>
            <person name="Angelova A."/>
            <person name="Collura K."/>
            <person name="Wissotski M."/>
            <person name="Ashley E."/>
            <person name="Morrow D."/>
            <person name="Fernandes J."/>
            <person name="Walbot V."/>
            <person name="Yu Y."/>
        </authorList>
    </citation>
    <scope>NUCLEOTIDE SEQUENCE</scope>
    <source>
        <strain evidence="1">B73</strain>
    </source>
</reference>
<name>C4J3C7_MAIZE</name>
<accession>C4J3C7</accession>
<sequence length="18" mass="1884">MISSSTAIASIWSIKMTG</sequence>
<dbReference type="AlphaFoldDB" id="C4J3C7"/>
<evidence type="ECO:0000313" key="1">
    <source>
        <dbReference type="EMBL" id="ACR35677.1"/>
    </source>
</evidence>
<organism evidence="1">
    <name type="scientific">Zea mays</name>
    <name type="common">Maize</name>
    <dbReference type="NCBI Taxonomy" id="4577"/>
    <lineage>
        <taxon>Eukaryota</taxon>
        <taxon>Viridiplantae</taxon>
        <taxon>Streptophyta</taxon>
        <taxon>Embryophyta</taxon>
        <taxon>Tracheophyta</taxon>
        <taxon>Spermatophyta</taxon>
        <taxon>Magnoliopsida</taxon>
        <taxon>Liliopsida</taxon>
        <taxon>Poales</taxon>
        <taxon>Poaceae</taxon>
        <taxon>PACMAD clade</taxon>
        <taxon>Panicoideae</taxon>
        <taxon>Andropogonodae</taxon>
        <taxon>Andropogoneae</taxon>
        <taxon>Tripsacinae</taxon>
        <taxon>Zea</taxon>
    </lineage>
</organism>
<protein>
    <submittedName>
        <fullName evidence="1">Uncharacterized protein</fullName>
    </submittedName>
</protein>
<proteinExistence type="evidence at transcript level"/>